<feature type="chain" id="PRO_5032896073" description="Auto-transporter adhesin head GIN domain-containing protein" evidence="2">
    <location>
        <begin position="18"/>
        <end position="278"/>
    </location>
</feature>
<evidence type="ECO:0000256" key="1">
    <source>
        <dbReference type="SAM" id="MobiDB-lite"/>
    </source>
</evidence>
<dbReference type="EMBL" id="CAJNIZ010044910">
    <property type="protein sequence ID" value="CAE7704820.1"/>
    <property type="molecule type" value="Genomic_DNA"/>
</dbReference>
<evidence type="ECO:0000256" key="2">
    <source>
        <dbReference type="SAM" id="SignalP"/>
    </source>
</evidence>
<proteinExistence type="predicted"/>
<name>A0A812X0W7_SYMPI</name>
<dbReference type="AlphaFoldDB" id="A0A812X0W7"/>
<gene>
    <name evidence="3" type="ORF">SPIL2461_LOCUS19877</name>
</gene>
<reference evidence="3" key="1">
    <citation type="submission" date="2021-02" db="EMBL/GenBank/DDBJ databases">
        <authorList>
            <person name="Dougan E. K."/>
            <person name="Rhodes N."/>
            <person name="Thang M."/>
            <person name="Chan C."/>
        </authorList>
    </citation>
    <scope>NUCLEOTIDE SEQUENCE</scope>
</reference>
<evidence type="ECO:0000313" key="4">
    <source>
        <dbReference type="Proteomes" id="UP000649617"/>
    </source>
</evidence>
<accession>A0A812X0W7</accession>
<feature type="signal peptide" evidence="2">
    <location>
        <begin position="1"/>
        <end position="17"/>
    </location>
</feature>
<protein>
    <recommendedName>
        <fullName evidence="5">Auto-transporter adhesin head GIN domain-containing protein</fullName>
    </recommendedName>
</protein>
<feature type="compositionally biased region" description="Low complexity" evidence="1">
    <location>
        <begin position="232"/>
        <end position="248"/>
    </location>
</feature>
<feature type="compositionally biased region" description="Polar residues" evidence="1">
    <location>
        <begin position="219"/>
        <end position="231"/>
    </location>
</feature>
<keyword evidence="2" id="KW-0732">Signal</keyword>
<keyword evidence="4" id="KW-1185">Reference proteome</keyword>
<comment type="caution">
    <text evidence="3">The sequence shown here is derived from an EMBL/GenBank/DDBJ whole genome shotgun (WGS) entry which is preliminary data.</text>
</comment>
<feature type="region of interest" description="Disordered" evidence="1">
    <location>
        <begin position="219"/>
        <end position="248"/>
    </location>
</feature>
<organism evidence="3 4">
    <name type="scientific">Symbiodinium pilosum</name>
    <name type="common">Dinoflagellate</name>
    <dbReference type="NCBI Taxonomy" id="2952"/>
    <lineage>
        <taxon>Eukaryota</taxon>
        <taxon>Sar</taxon>
        <taxon>Alveolata</taxon>
        <taxon>Dinophyceae</taxon>
        <taxon>Suessiales</taxon>
        <taxon>Symbiodiniaceae</taxon>
        <taxon>Symbiodinium</taxon>
    </lineage>
</organism>
<evidence type="ECO:0000313" key="3">
    <source>
        <dbReference type="EMBL" id="CAE7704820.1"/>
    </source>
</evidence>
<dbReference type="Proteomes" id="UP000649617">
    <property type="component" value="Unassembled WGS sequence"/>
</dbReference>
<sequence length="278" mass="29100">MAVARVCLFLQLVVAFAGRDWLAPFQRLQVSAPMVVHVITDTSRHNADLDIAADYMGLGWTVQSEVQPMTFGSTLLLGMDARAVRQQFTWPAGGQMATLTVPEPLQAVSVTGGAKVLVDIVTGDLAADSKSNLTVQKLNSSANSSHLFIADDANITVRSGVIGSAYIQARHGAVVDLWESKTDAILNIKVDTNSSVVIKAEPAAPPKNATPVANITANSTATNHTNGTMQPSNASMTNSSATNGNSTAATSNALTANVTQNGTGNATKLLKDRFVVIP</sequence>
<evidence type="ECO:0008006" key="5">
    <source>
        <dbReference type="Google" id="ProtNLM"/>
    </source>
</evidence>